<dbReference type="OrthoDB" id="10266265at2759"/>
<accession>A4RVJ6</accession>
<dbReference type="Pfam" id="PF00995">
    <property type="entry name" value="Sec1"/>
    <property type="match status" value="1"/>
</dbReference>
<dbReference type="RefSeq" id="XP_001417151.1">
    <property type="nucleotide sequence ID" value="XM_001417114.1"/>
</dbReference>
<proteinExistence type="inferred from homology"/>
<dbReference type="eggNOG" id="KOG1299">
    <property type="taxonomic scope" value="Eukaryota"/>
</dbReference>
<dbReference type="GO" id="GO:0005769">
    <property type="term" value="C:early endosome"/>
    <property type="evidence" value="ECO:0007669"/>
    <property type="project" value="EnsemblPlants"/>
</dbReference>
<dbReference type="PANTHER" id="PTHR11679">
    <property type="entry name" value="VESICLE PROTEIN SORTING-ASSOCIATED"/>
    <property type="match status" value="1"/>
</dbReference>
<dbReference type="InterPro" id="IPR043154">
    <property type="entry name" value="Sec-1-like_dom1"/>
</dbReference>
<dbReference type="InterPro" id="IPR043127">
    <property type="entry name" value="Sec-1-like_dom3a"/>
</dbReference>
<dbReference type="InterPro" id="IPR001619">
    <property type="entry name" value="Sec1-like"/>
</dbReference>
<dbReference type="Gene3D" id="1.25.40.60">
    <property type="match status" value="1"/>
</dbReference>
<dbReference type="GO" id="GO:0009846">
    <property type="term" value="P:pollen germination"/>
    <property type="evidence" value="ECO:0007669"/>
    <property type="project" value="EnsemblPlants"/>
</dbReference>
<dbReference type="EMBL" id="CP000584">
    <property type="protein sequence ID" value="ABO95444.1"/>
    <property type="molecule type" value="Genomic_DNA"/>
</dbReference>
<dbReference type="Gene3D" id="3.90.830.10">
    <property type="entry name" value="Syntaxin Binding Protein 1, Chain A, domain 2"/>
    <property type="match status" value="1"/>
</dbReference>
<dbReference type="GO" id="GO:0006886">
    <property type="term" value="P:intracellular protein transport"/>
    <property type="evidence" value="ECO:0007669"/>
    <property type="project" value="EnsemblPlants"/>
</dbReference>
<organism evidence="2 3">
    <name type="scientific">Ostreococcus lucimarinus (strain CCE9901)</name>
    <dbReference type="NCBI Taxonomy" id="436017"/>
    <lineage>
        <taxon>Eukaryota</taxon>
        <taxon>Viridiplantae</taxon>
        <taxon>Chlorophyta</taxon>
        <taxon>Mamiellophyceae</taxon>
        <taxon>Mamiellales</taxon>
        <taxon>Bathycoccaceae</taxon>
        <taxon>Ostreococcus</taxon>
    </lineage>
</organism>
<dbReference type="GO" id="GO:0005802">
    <property type="term" value="C:trans-Golgi network"/>
    <property type="evidence" value="ECO:0007669"/>
    <property type="project" value="EnsemblPlants"/>
</dbReference>
<reference evidence="2 3" key="1">
    <citation type="journal article" date="2007" name="Proc. Natl. Acad. Sci. U.S.A.">
        <title>The tiny eukaryote Ostreococcus provides genomic insights into the paradox of plankton speciation.</title>
        <authorList>
            <person name="Palenik B."/>
            <person name="Grimwood J."/>
            <person name="Aerts A."/>
            <person name="Rouze P."/>
            <person name="Salamov A."/>
            <person name="Putnam N."/>
            <person name="Dupont C."/>
            <person name="Jorgensen R."/>
            <person name="Derelle E."/>
            <person name="Rombauts S."/>
            <person name="Zhou K."/>
            <person name="Otillar R."/>
            <person name="Merchant S.S."/>
            <person name="Podell S."/>
            <person name="Gaasterland T."/>
            <person name="Napoli C."/>
            <person name="Gendler K."/>
            <person name="Manuell A."/>
            <person name="Tai V."/>
            <person name="Vallon O."/>
            <person name="Piganeau G."/>
            <person name="Jancek S."/>
            <person name="Heijde M."/>
            <person name="Jabbari K."/>
            <person name="Bowler C."/>
            <person name="Lohr M."/>
            <person name="Robbens S."/>
            <person name="Werner G."/>
            <person name="Dubchak I."/>
            <person name="Pazour G.J."/>
            <person name="Ren Q."/>
            <person name="Paulsen I."/>
            <person name="Delwiche C."/>
            <person name="Schmutz J."/>
            <person name="Rokhsar D."/>
            <person name="Van de Peer Y."/>
            <person name="Moreau H."/>
            <person name="Grigoriev I.V."/>
        </authorList>
    </citation>
    <scope>NUCLEOTIDE SEQUENCE [LARGE SCALE GENOMIC DNA]</scope>
    <source>
        <strain evidence="2 3">CCE9901</strain>
    </source>
</reference>
<dbReference type="STRING" id="436017.A4RVJ6"/>
<dbReference type="InterPro" id="IPR027482">
    <property type="entry name" value="Sec1-like_dom2"/>
</dbReference>
<dbReference type="GeneID" id="5001153"/>
<evidence type="ECO:0000256" key="1">
    <source>
        <dbReference type="ARBA" id="ARBA00009884"/>
    </source>
</evidence>
<dbReference type="GO" id="GO:0031338">
    <property type="term" value="P:regulation of vesicle fusion"/>
    <property type="evidence" value="ECO:0007669"/>
    <property type="project" value="EnsemblPlants"/>
</dbReference>
<comment type="similarity">
    <text evidence="1">Belongs to the STXBP/unc-18/SEC1 family.</text>
</comment>
<dbReference type="PIRSF" id="PIRSF005715">
    <property type="entry name" value="VPS45_Sec1"/>
    <property type="match status" value="1"/>
</dbReference>
<dbReference type="GO" id="GO:0009705">
    <property type="term" value="C:plant-type vacuole membrane"/>
    <property type="evidence" value="ECO:0007669"/>
    <property type="project" value="EnsemblPlants"/>
</dbReference>
<dbReference type="Gene3D" id="3.40.50.2060">
    <property type="match status" value="1"/>
</dbReference>
<dbReference type="GO" id="GO:0031201">
    <property type="term" value="C:SNARE complex"/>
    <property type="evidence" value="ECO:0007669"/>
    <property type="project" value="EnsemblPlants"/>
</dbReference>
<dbReference type="Gene3D" id="3.40.50.1910">
    <property type="match status" value="1"/>
</dbReference>
<evidence type="ECO:0000313" key="2">
    <source>
        <dbReference type="EMBL" id="ABO95444.1"/>
    </source>
</evidence>
<dbReference type="Gramene" id="ABO95444">
    <property type="protein sequence ID" value="ABO95444"/>
    <property type="gene ID" value="OSTLU_49379"/>
</dbReference>
<keyword evidence="3" id="KW-1185">Reference proteome</keyword>
<dbReference type="KEGG" id="olu:OSTLU_49379"/>
<dbReference type="AlphaFoldDB" id="A4RVJ6"/>
<evidence type="ECO:0000313" key="3">
    <source>
        <dbReference type="Proteomes" id="UP000001568"/>
    </source>
</evidence>
<dbReference type="InterPro" id="IPR036045">
    <property type="entry name" value="Sec1-like_sf"/>
</dbReference>
<dbReference type="SUPFAM" id="SSF56815">
    <property type="entry name" value="Sec1/munc18-like (SM) proteins"/>
    <property type="match status" value="1"/>
</dbReference>
<dbReference type="GO" id="GO:2000012">
    <property type="term" value="P:regulation of auxin polar transport"/>
    <property type="evidence" value="ECO:0007669"/>
    <property type="project" value="EnsemblPlants"/>
</dbReference>
<name>A4RVJ6_OSTLU</name>
<protein>
    <submittedName>
        <fullName evidence="2">Uncharacterized protein</fullName>
    </submittedName>
</protein>
<dbReference type="HOGENOM" id="CLU_013933_3_1_1"/>
<dbReference type="GO" id="GO:2000067">
    <property type="term" value="P:regulation of root morphogenesis"/>
    <property type="evidence" value="ECO:0007669"/>
    <property type="project" value="EnsemblPlants"/>
</dbReference>
<dbReference type="GO" id="GO:0016192">
    <property type="term" value="P:vesicle-mediated transport"/>
    <property type="evidence" value="ECO:0007669"/>
    <property type="project" value="EnsemblPlants"/>
</dbReference>
<dbReference type="OMA" id="VHQLNNA"/>
<dbReference type="GO" id="GO:0030307">
    <property type="term" value="P:positive regulation of cell growth"/>
    <property type="evidence" value="ECO:0007669"/>
    <property type="project" value="EnsemblPlants"/>
</dbReference>
<dbReference type="Proteomes" id="UP000001568">
    <property type="component" value="Chromosome 4"/>
</dbReference>
<gene>
    <name evidence="2" type="ORF">OSTLU_49379</name>
</gene>
<sequence>MDLSEAHKEYVKRMLDVAKGGMKALVCDPVTVNILSVVMSQSEVLAREVFLIEQLHERPHEEMPHLKAVVFVRPTRENVRTLGKQLKQRTYGEYHVFFSNVCPEGLLQELAAEDDDELVVQVQEYYADATAVDRNTFALELGESNSALMNPGQWSRSVGMAVDRCVEGITSVLLSLKRRPFIRHQRSSEAARRLAADVARVVYEQEAGLFDFPRADGAAHLLVLDRFDDAVTPLLSQWTYQAMVHEIFGISSTNRVDLRHVKALSKELRELVLSAREDAFFAENMYANYGDLGASVKALVDEFQQQTKMSKKIESIDDMARFVESYPEFRAKSGNVSKHVALMSELSSVISQRRLMAASQVEQEVVCGTDRAGAFTQVVDALRNPQLLEEERLKLVLLFALRYENEQSQIADLTEILMQQGVSRSRIGLVRTILKHGGEAARTGDLFGNRSFLGRASKVVGSLKGVENVYTQHQPLLSSTIQSAAKGSLKNEDYPFVGPSPNGAAAAKPTELIVFIIGGICYEETKVCEQFNALKTGVTVVLGGSTVLNARAFVDDLRKLQEAGG</sequence>